<proteinExistence type="inferred from homology"/>
<dbReference type="KEGG" id="sata:C5746_05240"/>
<keyword evidence="6" id="KW-0813">Transport</keyword>
<reference evidence="9" key="1">
    <citation type="journal article" date="2017" name="J. Biol. Chem.">
        <title>Identification and characterization of a bacterial cytochrome P450 monooxygenase catalyzing the 3-nitration of tyrosine in rufomycin biosynthesis.</title>
        <authorList>
            <person name="Tomita H."/>
            <person name="Katsuyama Y."/>
            <person name="Minami H."/>
            <person name="Ohnishi Y."/>
        </authorList>
    </citation>
    <scope>NUCLEOTIDE SEQUENCE</scope>
</reference>
<dbReference type="PANTHER" id="PTHR43229">
    <property type="entry name" value="NODULATION PROTEIN J"/>
    <property type="match status" value="1"/>
</dbReference>
<dbReference type="PANTHER" id="PTHR43229:SF2">
    <property type="entry name" value="NODULATION PROTEIN J"/>
    <property type="match status" value="1"/>
</dbReference>
<evidence type="ECO:0000313" key="10">
    <source>
        <dbReference type="Proteomes" id="UP000252698"/>
    </source>
</evidence>
<evidence type="ECO:0000313" key="9">
    <source>
        <dbReference type="EMBL" id="BBA20959.1"/>
    </source>
</evidence>
<feature type="transmembrane region" description="Helical" evidence="6">
    <location>
        <begin position="194"/>
        <end position="214"/>
    </location>
</feature>
<dbReference type="Proteomes" id="UP000252698">
    <property type="component" value="Chromosome"/>
</dbReference>
<gene>
    <name evidence="9" type="primary">rufL</name>
    <name evidence="8" type="ORF">C5746_05240</name>
</gene>
<reference evidence="8 10" key="2">
    <citation type="journal article" date="2018" name="Front. Microbiol.">
        <title>Genome Sequencing of Streptomyces atratus SCSIOZH16 and Activation Production of Nocardamine via Metabolic Engineering.</title>
        <authorList>
            <person name="Li Y."/>
            <person name="Zhang C."/>
            <person name="Liu C."/>
            <person name="Ju J."/>
            <person name="Ma J."/>
        </authorList>
    </citation>
    <scope>NUCLEOTIDE SEQUENCE [LARGE SCALE GENOMIC DNA]</scope>
    <source>
        <strain evidence="8 10">SCSIO_ZH16</strain>
    </source>
</reference>
<evidence type="ECO:0000256" key="5">
    <source>
        <dbReference type="ARBA" id="ARBA00023251"/>
    </source>
</evidence>
<feature type="transmembrane region" description="Helical" evidence="6">
    <location>
        <begin position="128"/>
        <end position="155"/>
    </location>
</feature>
<feature type="domain" description="ABC transmembrane type-2" evidence="7">
    <location>
        <begin position="50"/>
        <end position="276"/>
    </location>
</feature>
<accession>A0A224AUB9</accession>
<organism evidence="9">
    <name type="scientific">Streptomyces atratus</name>
    <dbReference type="NCBI Taxonomy" id="1893"/>
    <lineage>
        <taxon>Bacteria</taxon>
        <taxon>Bacillati</taxon>
        <taxon>Actinomycetota</taxon>
        <taxon>Actinomycetes</taxon>
        <taxon>Kitasatosporales</taxon>
        <taxon>Streptomycetaceae</taxon>
        <taxon>Streptomyces</taxon>
    </lineage>
</organism>
<dbReference type="Pfam" id="PF01061">
    <property type="entry name" value="ABC2_membrane"/>
    <property type="match status" value="1"/>
</dbReference>
<evidence type="ECO:0000256" key="1">
    <source>
        <dbReference type="ARBA" id="ARBA00004141"/>
    </source>
</evidence>
<dbReference type="InterPro" id="IPR051784">
    <property type="entry name" value="Nod_factor_ABC_transporter"/>
</dbReference>
<keyword evidence="5" id="KW-0046">Antibiotic resistance</keyword>
<evidence type="ECO:0000256" key="6">
    <source>
        <dbReference type="RuleBase" id="RU361157"/>
    </source>
</evidence>
<name>A0A224AUB9_STRAR</name>
<dbReference type="GO" id="GO:0043190">
    <property type="term" value="C:ATP-binding cassette (ABC) transporter complex"/>
    <property type="evidence" value="ECO:0007669"/>
    <property type="project" value="InterPro"/>
</dbReference>
<keyword evidence="6" id="KW-1003">Cell membrane</keyword>
<comment type="subcellular location">
    <subcellularLocation>
        <location evidence="6">Cell membrane</location>
        <topology evidence="6">Multi-pass membrane protein</topology>
    </subcellularLocation>
    <subcellularLocation>
        <location evidence="1">Membrane</location>
        <topology evidence="1">Multi-pass membrane protein</topology>
    </subcellularLocation>
</comment>
<dbReference type="InterPro" id="IPR000412">
    <property type="entry name" value="ABC_2_transport"/>
</dbReference>
<keyword evidence="3 6" id="KW-1133">Transmembrane helix</keyword>
<keyword evidence="2 6" id="KW-0812">Transmembrane</keyword>
<dbReference type="AlphaFoldDB" id="A0A224AUB9"/>
<dbReference type="EMBL" id="LC257593">
    <property type="protein sequence ID" value="BBA20959.1"/>
    <property type="molecule type" value="Genomic_DNA"/>
</dbReference>
<protein>
    <recommendedName>
        <fullName evidence="6">Transport permease protein</fullName>
    </recommendedName>
</protein>
<feature type="transmembrane region" description="Helical" evidence="6">
    <location>
        <begin position="81"/>
        <end position="107"/>
    </location>
</feature>
<dbReference type="InterPro" id="IPR013525">
    <property type="entry name" value="ABC2_TM"/>
</dbReference>
<feature type="transmembrane region" description="Helical" evidence="6">
    <location>
        <begin position="52"/>
        <end position="75"/>
    </location>
</feature>
<evidence type="ECO:0000256" key="3">
    <source>
        <dbReference type="ARBA" id="ARBA00022989"/>
    </source>
</evidence>
<dbReference type="GO" id="GO:0046677">
    <property type="term" value="P:response to antibiotic"/>
    <property type="evidence" value="ECO:0007669"/>
    <property type="project" value="UniProtKB-KW"/>
</dbReference>
<dbReference type="GO" id="GO:0140359">
    <property type="term" value="F:ABC-type transporter activity"/>
    <property type="evidence" value="ECO:0007669"/>
    <property type="project" value="InterPro"/>
</dbReference>
<dbReference type="EMBL" id="CP027306">
    <property type="protein sequence ID" value="AXE76437.1"/>
    <property type="molecule type" value="Genomic_DNA"/>
</dbReference>
<evidence type="ECO:0000256" key="4">
    <source>
        <dbReference type="ARBA" id="ARBA00023136"/>
    </source>
</evidence>
<keyword evidence="4 6" id="KW-0472">Membrane</keyword>
<feature type="transmembrane region" description="Helical" evidence="6">
    <location>
        <begin position="251"/>
        <end position="271"/>
    </location>
</feature>
<sequence>MTTATRTVEADERLRRVLGEDTRPEQRPGALSTSLALGWRALVKIKRSPGQMFNATITPVMFMLIFTYLFGGAISGSSREYLQFLLPGVLVQGVLFISTQTGVALTTDLQQGIFDRFKSLPIWRPSPLTGALIGDVVRYMISSVVVVAVGLALGFRPDGGPLGVIGGVLLAVLFGFCVSWIWTFLGLVLRTPQAVSGLGMMLLSLLTFASNIFAEPTTMPGWLKAFVDINPIGYVVTASRSLMNGDGTSDVGPALISCAVLLIVFVPLSLLRYNKSE</sequence>
<dbReference type="GeneID" id="95517926"/>
<comment type="similarity">
    <text evidence="6">Belongs to the ABC-2 integral membrane protein family.</text>
</comment>
<feature type="transmembrane region" description="Helical" evidence="6">
    <location>
        <begin position="161"/>
        <end position="182"/>
    </location>
</feature>
<dbReference type="PIRSF" id="PIRSF006648">
    <property type="entry name" value="DrrB"/>
    <property type="match status" value="1"/>
</dbReference>
<dbReference type="PROSITE" id="PS51012">
    <property type="entry name" value="ABC_TM2"/>
    <property type="match status" value="1"/>
</dbReference>
<evidence type="ECO:0000259" key="7">
    <source>
        <dbReference type="PROSITE" id="PS51012"/>
    </source>
</evidence>
<evidence type="ECO:0000313" key="8">
    <source>
        <dbReference type="EMBL" id="AXE76437.1"/>
    </source>
</evidence>
<evidence type="ECO:0000256" key="2">
    <source>
        <dbReference type="ARBA" id="ARBA00022692"/>
    </source>
</evidence>
<dbReference type="InterPro" id="IPR047817">
    <property type="entry name" value="ABC2_TM_bact-type"/>
</dbReference>
<dbReference type="RefSeq" id="WP_114243100.1">
    <property type="nucleotide sequence ID" value="NZ_BMRN01000032.1"/>
</dbReference>